<organism evidence="3 4">
    <name type="scientific">Massilia horti</name>
    <dbReference type="NCBI Taxonomy" id="2562153"/>
    <lineage>
        <taxon>Bacteria</taxon>
        <taxon>Pseudomonadati</taxon>
        <taxon>Pseudomonadota</taxon>
        <taxon>Betaproteobacteria</taxon>
        <taxon>Burkholderiales</taxon>
        <taxon>Oxalobacteraceae</taxon>
        <taxon>Telluria group</taxon>
        <taxon>Massilia</taxon>
    </lineage>
</organism>
<dbReference type="EMBL" id="SPUM01000058">
    <property type="protein sequence ID" value="TFW32416.1"/>
    <property type="molecule type" value="Genomic_DNA"/>
</dbReference>
<dbReference type="PROSITE" id="PS51257">
    <property type="entry name" value="PROKAR_LIPOPROTEIN"/>
    <property type="match status" value="1"/>
</dbReference>
<name>A0A4Y9T0T7_9BURK</name>
<proteinExistence type="predicted"/>
<comment type="caution">
    <text evidence="3">The sequence shown here is derived from an EMBL/GenBank/DDBJ whole genome shotgun (WGS) entry which is preliminary data.</text>
</comment>
<evidence type="ECO:0000256" key="2">
    <source>
        <dbReference type="SAM" id="SignalP"/>
    </source>
</evidence>
<protein>
    <recommendedName>
        <fullName evidence="5">Collagen triple helix repeat (20 copies)</fullName>
    </recommendedName>
</protein>
<evidence type="ECO:0000313" key="4">
    <source>
        <dbReference type="Proteomes" id="UP000297258"/>
    </source>
</evidence>
<dbReference type="InterPro" id="IPR008160">
    <property type="entry name" value="Collagen"/>
</dbReference>
<gene>
    <name evidence="3" type="ORF">E4O92_09980</name>
</gene>
<feature type="signal peptide" evidence="2">
    <location>
        <begin position="1"/>
        <end position="20"/>
    </location>
</feature>
<sequence length="95" mass="9394">MKMSALIAAVLAMASLAACEKTTVNPPTVVQPTATEKEVVPVPVPGAPGPAGEKGEKGEPGTPGATGPQGEPGQKGEPGKDGGAVVVMPDNPERR</sequence>
<accession>A0A4Y9T0T7</accession>
<dbReference type="Pfam" id="PF01391">
    <property type="entry name" value="Collagen"/>
    <property type="match status" value="1"/>
</dbReference>
<evidence type="ECO:0000313" key="3">
    <source>
        <dbReference type="EMBL" id="TFW32416.1"/>
    </source>
</evidence>
<feature type="compositionally biased region" description="Low complexity" evidence="1">
    <location>
        <begin position="23"/>
        <end position="34"/>
    </location>
</feature>
<feature type="chain" id="PRO_5021331343" description="Collagen triple helix repeat (20 copies)" evidence="2">
    <location>
        <begin position="21"/>
        <end position="95"/>
    </location>
</feature>
<dbReference type="AlphaFoldDB" id="A0A4Y9T0T7"/>
<keyword evidence="2" id="KW-0732">Signal</keyword>
<reference evidence="3 4" key="1">
    <citation type="submission" date="2019-03" db="EMBL/GenBank/DDBJ databases">
        <title>Draft genome of Massilia hortus sp. nov., a novel bacterial species of the Oxalobacteraceae family.</title>
        <authorList>
            <person name="Peta V."/>
            <person name="Raths R."/>
            <person name="Bucking H."/>
        </authorList>
    </citation>
    <scope>NUCLEOTIDE SEQUENCE [LARGE SCALE GENOMIC DNA]</scope>
    <source>
        <strain evidence="3 4">ONC3</strain>
    </source>
</reference>
<keyword evidence="4" id="KW-1185">Reference proteome</keyword>
<dbReference type="RefSeq" id="WP_135189616.1">
    <property type="nucleotide sequence ID" value="NZ_SPUM01000058.1"/>
</dbReference>
<dbReference type="Proteomes" id="UP000297258">
    <property type="component" value="Unassembled WGS sequence"/>
</dbReference>
<feature type="compositionally biased region" description="Low complexity" evidence="1">
    <location>
        <begin position="60"/>
        <end position="72"/>
    </location>
</feature>
<evidence type="ECO:0000256" key="1">
    <source>
        <dbReference type="SAM" id="MobiDB-lite"/>
    </source>
</evidence>
<evidence type="ECO:0008006" key="5">
    <source>
        <dbReference type="Google" id="ProtNLM"/>
    </source>
</evidence>
<feature type="region of interest" description="Disordered" evidence="1">
    <location>
        <begin position="23"/>
        <end position="95"/>
    </location>
</feature>